<accession>A0ACC0TY08</accession>
<protein>
    <submittedName>
        <fullName evidence="1">S1/P1 nuclease-domain-containing protein</fullName>
    </submittedName>
</protein>
<proteinExistence type="predicted"/>
<keyword evidence="2" id="KW-1185">Reference proteome</keyword>
<dbReference type="Proteomes" id="UP001207468">
    <property type="component" value="Unassembled WGS sequence"/>
</dbReference>
<organism evidence="1 2">
    <name type="scientific">Russula earlei</name>
    <dbReference type="NCBI Taxonomy" id="71964"/>
    <lineage>
        <taxon>Eukaryota</taxon>
        <taxon>Fungi</taxon>
        <taxon>Dikarya</taxon>
        <taxon>Basidiomycota</taxon>
        <taxon>Agaricomycotina</taxon>
        <taxon>Agaricomycetes</taxon>
        <taxon>Russulales</taxon>
        <taxon>Russulaceae</taxon>
        <taxon>Russula</taxon>
    </lineage>
</organism>
<comment type="caution">
    <text evidence="1">The sequence shown here is derived from an EMBL/GenBank/DDBJ whole genome shotgun (WGS) entry which is preliminary data.</text>
</comment>
<evidence type="ECO:0000313" key="2">
    <source>
        <dbReference type="Proteomes" id="UP001207468"/>
    </source>
</evidence>
<reference evidence="1" key="1">
    <citation type="submission" date="2021-03" db="EMBL/GenBank/DDBJ databases">
        <title>Evolutionary priming and transition to the ectomycorrhizal habit in an iconic lineage of mushroom-forming fungi: is preadaptation a requirement?</title>
        <authorList>
            <consortium name="DOE Joint Genome Institute"/>
            <person name="Looney B.P."/>
            <person name="Miyauchi S."/>
            <person name="Morin E."/>
            <person name="Drula E."/>
            <person name="Courty P.E."/>
            <person name="Chicoki N."/>
            <person name="Fauchery L."/>
            <person name="Kohler A."/>
            <person name="Kuo A."/>
            <person name="LaButti K."/>
            <person name="Pangilinan J."/>
            <person name="Lipzen A."/>
            <person name="Riley R."/>
            <person name="Andreopoulos W."/>
            <person name="He G."/>
            <person name="Johnson J."/>
            <person name="Barry K.W."/>
            <person name="Grigoriev I.V."/>
            <person name="Nagy L."/>
            <person name="Hibbett D."/>
            <person name="Henrissat B."/>
            <person name="Matheny P.B."/>
            <person name="Labbe J."/>
            <person name="Martin A.F."/>
        </authorList>
    </citation>
    <scope>NUCLEOTIDE SEQUENCE</scope>
    <source>
        <strain evidence="1">BPL698</strain>
    </source>
</reference>
<dbReference type="EMBL" id="JAGFNK010000331">
    <property type="protein sequence ID" value="KAI9452613.1"/>
    <property type="molecule type" value="Genomic_DNA"/>
</dbReference>
<sequence length="379" mass="42693">MKKAILSVVIAALFFTLPISSFAWGKKGHQMVAEIAFHFLDENTKQAVQHYLGRMSIEDAATWMDDMRSNHYYDYMKTWHYIDITKGQAYQPSAEKNIVTVLHSAIAELSHMENMKDADIKTDLLLIFHLTGDLSQPLHTGYPEDKGGNSIDVRGPGFSRNLHSVWDSEIIEDEKISMDDCLKLYDSYTPAEIAAIKKINVLKWMEQSRSLLDTVYDFKDDRLTQEYINANKKIIEQQLLFGGLRLASILAAEFKSAPHFTNTSTTTAPTPASNANQEVVTIPVEDASKHEGETVKICTKIYGSKYLETAKGKPTFLNAGAKYPNSPLTLVIWDDNRSHFKNAPDTYYDGKSICVTGKIEMFKGKPEMVLTDESQVVVQ</sequence>
<evidence type="ECO:0000313" key="1">
    <source>
        <dbReference type="EMBL" id="KAI9452613.1"/>
    </source>
</evidence>
<name>A0ACC0TY08_9AGAM</name>
<gene>
    <name evidence="1" type="ORF">F5148DRAFT_1289532</name>
</gene>